<sequence length="661" mass="74335">MAPFLGLRHQPSVYPSARNGCMRGASSCITTNQPHKIEDNRMTDDGLASDSSVSTRIHDFPNFHNPKVECDNNGNLMKFERHRLDSYASWPANAPIEAKKLAKAGFFYTGNEFTVKCFSCKRTIDEWNFGDQAIQKHTILSPNCDFVLNKSDNVPVFAQRATLYTSISSQAEESLQSTNSTFPSTNPTFPSTNPSFSSTNSTFSSINSALPSTSRPQNLRIPFSISSASASGSDRSDEKTWESFGNFLSEAERLKTFRGWPSKVVKPEDLARNGFFYLKDEDKVQCFFCRGVVGQWEDGDNPAIEHRKHFRSCPFICGYNVRNIPLRRTSDDEGIEVLRSPTDENWGGDVTGKYNYEMDVFSKPEKGRMTPLKLSRLGINEHTAPRHPNYATYENRLKTYQTWPTAIPMMPKALAEAGFYYAGVSDHVRCFCCDGGLRNWEVNDDPWVEHARWFGKCCFLNLMKGHEFVEEAMMRHPPILPAQPGPSSEIQLEDPILVHMKSSIVKAAMETGVDQNIIRQVIAKKIELTGTPYDDANALTEACMDFPYCENTSSQSKVITPINDSMPSTSFACEENFRSKSLPVKSMDSLKSFTQSGDMSVEDENRQLKEMRLCKICMDEEIGVVFLPCGHLICCPKCAPSLKDCPVCRKEIRGTVRTFLS</sequence>
<keyword evidence="3" id="KW-0479">Metal-binding</keyword>
<dbReference type="Gene3D" id="1.10.8.10">
    <property type="entry name" value="DNA helicase RuvA subunit, C-terminal domain"/>
    <property type="match status" value="1"/>
</dbReference>
<evidence type="ECO:0000313" key="9">
    <source>
        <dbReference type="EnsemblMetazoa" id="SMAR012635-PA"/>
    </source>
</evidence>
<dbReference type="FunFam" id="1.10.1170.10:FF:000002">
    <property type="entry name" value="Baculoviral IAP repeat containing 7"/>
    <property type="match status" value="1"/>
</dbReference>
<evidence type="ECO:0000256" key="7">
    <source>
        <dbReference type="SAM" id="MobiDB-lite"/>
    </source>
</evidence>
<dbReference type="InterPro" id="IPR001370">
    <property type="entry name" value="BIR_rpt"/>
</dbReference>
<dbReference type="Proteomes" id="UP000014500">
    <property type="component" value="Unassembled WGS sequence"/>
</dbReference>
<dbReference type="GO" id="GO:0006915">
    <property type="term" value="P:apoptotic process"/>
    <property type="evidence" value="ECO:0007669"/>
    <property type="project" value="UniProtKB-KW"/>
</dbReference>
<dbReference type="PROSITE" id="PS50143">
    <property type="entry name" value="BIR_REPEAT_2"/>
    <property type="match status" value="3"/>
</dbReference>
<dbReference type="FunFam" id="3.30.40.10:FF:000184">
    <property type="entry name" value="Baculoviral IAP repeat containing 2"/>
    <property type="match status" value="1"/>
</dbReference>
<dbReference type="InterPro" id="IPR050784">
    <property type="entry name" value="IAP"/>
</dbReference>
<dbReference type="InterPro" id="IPR013083">
    <property type="entry name" value="Znf_RING/FYVE/PHD"/>
</dbReference>
<dbReference type="PROSITE" id="PS50089">
    <property type="entry name" value="ZF_RING_2"/>
    <property type="match status" value="1"/>
</dbReference>
<evidence type="ECO:0000313" key="10">
    <source>
        <dbReference type="Proteomes" id="UP000014500"/>
    </source>
</evidence>
<dbReference type="EnsemblMetazoa" id="SMAR012635-RA">
    <property type="protein sequence ID" value="SMAR012635-PA"/>
    <property type="gene ID" value="SMAR012635"/>
</dbReference>
<dbReference type="InterPro" id="IPR001841">
    <property type="entry name" value="Znf_RING"/>
</dbReference>
<dbReference type="FunFam" id="1.10.1170.10:FF:000003">
    <property type="entry name" value="E3 ubiquitin-protein ligase XIAP"/>
    <property type="match status" value="1"/>
</dbReference>
<dbReference type="GO" id="GO:0089720">
    <property type="term" value="F:caspase binding"/>
    <property type="evidence" value="ECO:0007669"/>
    <property type="project" value="UniProtKB-ARBA"/>
</dbReference>
<dbReference type="GO" id="GO:0004869">
    <property type="term" value="F:cysteine-type endopeptidase inhibitor activity"/>
    <property type="evidence" value="ECO:0007669"/>
    <property type="project" value="UniProtKB-ARBA"/>
</dbReference>
<dbReference type="PANTHER" id="PTHR10044:SF139">
    <property type="entry name" value="DEATH-ASSOCIATED INHIBITOR OF APOPTOSIS 2"/>
    <property type="match status" value="1"/>
</dbReference>
<dbReference type="AlphaFoldDB" id="T1JFM1"/>
<organism evidence="9 10">
    <name type="scientific">Strigamia maritima</name>
    <name type="common">European centipede</name>
    <name type="synonym">Geophilus maritimus</name>
    <dbReference type="NCBI Taxonomy" id="126957"/>
    <lineage>
        <taxon>Eukaryota</taxon>
        <taxon>Metazoa</taxon>
        <taxon>Ecdysozoa</taxon>
        <taxon>Arthropoda</taxon>
        <taxon>Myriapoda</taxon>
        <taxon>Chilopoda</taxon>
        <taxon>Pleurostigmophora</taxon>
        <taxon>Geophilomorpha</taxon>
        <taxon>Linotaeniidae</taxon>
        <taxon>Strigamia</taxon>
    </lineage>
</organism>
<dbReference type="PROSITE" id="PS01282">
    <property type="entry name" value="BIR_REPEAT_1"/>
    <property type="match status" value="1"/>
</dbReference>
<dbReference type="GO" id="GO:0061630">
    <property type="term" value="F:ubiquitin protein ligase activity"/>
    <property type="evidence" value="ECO:0007669"/>
    <property type="project" value="TreeGrafter"/>
</dbReference>
<dbReference type="PhylomeDB" id="T1JFM1"/>
<keyword evidence="2" id="KW-0053">Apoptosis</keyword>
<dbReference type="Gene3D" id="3.30.40.10">
    <property type="entry name" value="Zinc/RING finger domain, C3HC4 (zinc finger)"/>
    <property type="match status" value="1"/>
</dbReference>
<keyword evidence="10" id="KW-1185">Reference proteome</keyword>
<dbReference type="OMA" id="TAMDEPW"/>
<proteinExistence type="inferred from homology"/>
<dbReference type="eggNOG" id="KOG1101">
    <property type="taxonomic scope" value="Eukaryota"/>
</dbReference>
<name>T1JFM1_STRMM</name>
<evidence type="ECO:0000256" key="6">
    <source>
        <dbReference type="PROSITE-ProRule" id="PRU00175"/>
    </source>
</evidence>
<dbReference type="Gene3D" id="1.10.1170.10">
    <property type="entry name" value="Inhibitor Of Apoptosis Protein (2mihbC-IAP-1), Chain A"/>
    <property type="match status" value="3"/>
</dbReference>
<feature type="domain" description="RING-type" evidence="8">
    <location>
        <begin position="614"/>
        <end position="649"/>
    </location>
</feature>
<dbReference type="PANTHER" id="PTHR10044">
    <property type="entry name" value="INHIBITOR OF APOPTOSIS"/>
    <property type="match status" value="1"/>
</dbReference>
<dbReference type="CDD" id="cd16713">
    <property type="entry name" value="RING-HC_BIRC2_3_7"/>
    <property type="match status" value="1"/>
</dbReference>
<dbReference type="GO" id="GO:0070936">
    <property type="term" value="P:protein K48-linked ubiquitination"/>
    <property type="evidence" value="ECO:0007669"/>
    <property type="project" value="UniProtKB-ARBA"/>
</dbReference>
<keyword evidence="5" id="KW-0862">Zinc</keyword>
<evidence type="ECO:0000256" key="4">
    <source>
        <dbReference type="ARBA" id="ARBA00022771"/>
    </source>
</evidence>
<dbReference type="EMBL" id="JH432179">
    <property type="status" value="NOT_ANNOTATED_CDS"/>
    <property type="molecule type" value="Genomic_DNA"/>
</dbReference>
<evidence type="ECO:0000259" key="8">
    <source>
        <dbReference type="PROSITE" id="PS50089"/>
    </source>
</evidence>
<reference evidence="10" key="1">
    <citation type="submission" date="2011-05" db="EMBL/GenBank/DDBJ databases">
        <authorList>
            <person name="Richards S.R."/>
            <person name="Qu J."/>
            <person name="Jiang H."/>
            <person name="Jhangiani S.N."/>
            <person name="Agravi P."/>
            <person name="Goodspeed R."/>
            <person name="Gross S."/>
            <person name="Mandapat C."/>
            <person name="Jackson L."/>
            <person name="Mathew T."/>
            <person name="Pu L."/>
            <person name="Thornton R."/>
            <person name="Saada N."/>
            <person name="Wilczek-Boney K.B."/>
            <person name="Lee S."/>
            <person name="Kovar C."/>
            <person name="Wu Y."/>
            <person name="Scherer S.E."/>
            <person name="Worley K.C."/>
            <person name="Muzny D.M."/>
            <person name="Gibbs R."/>
        </authorList>
    </citation>
    <scope>NUCLEOTIDE SEQUENCE</scope>
    <source>
        <strain evidence="10">Brora</strain>
    </source>
</reference>
<evidence type="ECO:0000256" key="3">
    <source>
        <dbReference type="ARBA" id="ARBA00022723"/>
    </source>
</evidence>
<feature type="region of interest" description="Disordered" evidence="7">
    <location>
        <begin position="175"/>
        <end position="197"/>
    </location>
</feature>
<accession>T1JFM1</accession>
<dbReference type="CDD" id="cd00022">
    <property type="entry name" value="BIR"/>
    <property type="match status" value="3"/>
</dbReference>
<reference evidence="9" key="2">
    <citation type="submission" date="2015-02" db="UniProtKB">
        <authorList>
            <consortium name="EnsemblMetazoa"/>
        </authorList>
    </citation>
    <scope>IDENTIFICATION</scope>
</reference>
<dbReference type="GO" id="GO:0005829">
    <property type="term" value="C:cytosol"/>
    <property type="evidence" value="ECO:0007669"/>
    <property type="project" value="UniProtKB-ARBA"/>
</dbReference>
<dbReference type="HOGENOM" id="CLU_016347_1_1_1"/>
<dbReference type="GO" id="GO:0031625">
    <property type="term" value="F:ubiquitin protein ligase binding"/>
    <property type="evidence" value="ECO:0007669"/>
    <property type="project" value="UniProtKB-ARBA"/>
</dbReference>
<dbReference type="GO" id="GO:0043027">
    <property type="term" value="F:cysteine-type endopeptidase inhibitor activity involved in apoptotic process"/>
    <property type="evidence" value="ECO:0007669"/>
    <property type="project" value="UniProtKB-ARBA"/>
</dbReference>
<dbReference type="Pfam" id="PF13920">
    <property type="entry name" value="zf-C3HC4_3"/>
    <property type="match status" value="1"/>
</dbReference>
<dbReference type="GO" id="GO:0008270">
    <property type="term" value="F:zinc ion binding"/>
    <property type="evidence" value="ECO:0007669"/>
    <property type="project" value="UniProtKB-KW"/>
</dbReference>
<dbReference type="Pfam" id="PF00653">
    <property type="entry name" value="BIR"/>
    <property type="match status" value="3"/>
</dbReference>
<dbReference type="GO" id="GO:0048471">
    <property type="term" value="C:perinuclear region of cytoplasm"/>
    <property type="evidence" value="ECO:0007669"/>
    <property type="project" value="UniProtKB-ARBA"/>
</dbReference>
<keyword evidence="4 6" id="KW-0863">Zinc-finger</keyword>
<dbReference type="GO" id="GO:0031398">
    <property type="term" value="P:positive regulation of protein ubiquitination"/>
    <property type="evidence" value="ECO:0007669"/>
    <property type="project" value="TreeGrafter"/>
</dbReference>
<comment type="similarity">
    <text evidence="1">Belongs to the IAP family.</text>
</comment>
<feature type="compositionally biased region" description="Low complexity" evidence="7">
    <location>
        <begin position="177"/>
        <end position="197"/>
    </location>
</feature>
<dbReference type="GO" id="GO:0043066">
    <property type="term" value="P:negative regulation of apoptotic process"/>
    <property type="evidence" value="ECO:0007669"/>
    <property type="project" value="TreeGrafter"/>
</dbReference>
<evidence type="ECO:0000256" key="1">
    <source>
        <dbReference type="ARBA" id="ARBA00006672"/>
    </source>
</evidence>
<dbReference type="STRING" id="126957.T1JFM1"/>
<dbReference type="GO" id="GO:0005634">
    <property type="term" value="C:nucleus"/>
    <property type="evidence" value="ECO:0007669"/>
    <property type="project" value="TreeGrafter"/>
</dbReference>
<protein>
    <recommendedName>
        <fullName evidence="8">RING-type domain-containing protein</fullName>
    </recommendedName>
</protein>
<dbReference type="SUPFAM" id="SSF57924">
    <property type="entry name" value="Inhibitor of apoptosis (IAP) repeat"/>
    <property type="match status" value="3"/>
</dbReference>
<evidence type="ECO:0000256" key="2">
    <source>
        <dbReference type="ARBA" id="ARBA00022703"/>
    </source>
</evidence>
<dbReference type="SMART" id="SM00184">
    <property type="entry name" value="RING"/>
    <property type="match status" value="1"/>
</dbReference>
<dbReference type="SMART" id="SM00238">
    <property type="entry name" value="BIR"/>
    <property type="match status" value="3"/>
</dbReference>
<dbReference type="GO" id="GO:0051726">
    <property type="term" value="P:regulation of cell cycle"/>
    <property type="evidence" value="ECO:0007669"/>
    <property type="project" value="TreeGrafter"/>
</dbReference>
<evidence type="ECO:0000256" key="5">
    <source>
        <dbReference type="ARBA" id="ARBA00022833"/>
    </source>
</evidence>